<dbReference type="Gene3D" id="3.30.110.170">
    <property type="entry name" value="Protein of unknown function (DUF541), domain 1"/>
    <property type="match status" value="1"/>
</dbReference>
<keyword evidence="3" id="KW-1185">Reference proteome</keyword>
<dbReference type="InterPro" id="IPR007497">
    <property type="entry name" value="SIMPL/DUF541"/>
</dbReference>
<dbReference type="AlphaFoldDB" id="A0A5B9E4G0"/>
<accession>A0A5B9E4G0</accession>
<evidence type="ECO:0000313" key="2">
    <source>
        <dbReference type="EMBL" id="QEE27183.1"/>
    </source>
</evidence>
<protein>
    <submittedName>
        <fullName evidence="2">DUF541 domain-containing protein</fullName>
    </submittedName>
</protein>
<feature type="signal peptide" evidence="1">
    <location>
        <begin position="1"/>
        <end position="20"/>
    </location>
</feature>
<dbReference type="EMBL" id="CP042806">
    <property type="protein sequence ID" value="QEE27183.1"/>
    <property type="molecule type" value="Genomic_DNA"/>
</dbReference>
<dbReference type="Pfam" id="PF04402">
    <property type="entry name" value="SIMPL"/>
    <property type="match status" value="1"/>
</dbReference>
<evidence type="ECO:0000313" key="3">
    <source>
        <dbReference type="Proteomes" id="UP000321820"/>
    </source>
</evidence>
<dbReference type="GO" id="GO:0006974">
    <property type="term" value="P:DNA damage response"/>
    <property type="evidence" value="ECO:0007669"/>
    <property type="project" value="TreeGrafter"/>
</dbReference>
<sequence length="242" mass="25562">MKSPLFAVVLLSAATIAALAQTPTLQINKENRTISVSATDSVTTDADLAVVHVGFQVLGRDEQGTYAEGSRVSNAIMSALTATGVEKASIESENQNLSPLNDFEIKQLPPDRAANRFRLVQSWIVKTSPESAAKVLDTAVKAGANQSGAIDWQLKDESALEAQAAAKALAHAQRIAEQMAAGLHSKLGPLVYASNEAPQIPRPIPMARMAMAAAPRAEAQPLAINSRKVERAATVTAIFAIE</sequence>
<name>A0A5B9E4G0_9BACT</name>
<dbReference type="Gene3D" id="3.30.70.2970">
    <property type="entry name" value="Protein of unknown function (DUF541), domain 2"/>
    <property type="match status" value="1"/>
</dbReference>
<organism evidence="2 3">
    <name type="scientific">Terriglobus albidus</name>
    <dbReference type="NCBI Taxonomy" id="1592106"/>
    <lineage>
        <taxon>Bacteria</taxon>
        <taxon>Pseudomonadati</taxon>
        <taxon>Acidobacteriota</taxon>
        <taxon>Terriglobia</taxon>
        <taxon>Terriglobales</taxon>
        <taxon>Acidobacteriaceae</taxon>
        <taxon>Terriglobus</taxon>
    </lineage>
</organism>
<dbReference type="Proteomes" id="UP000321820">
    <property type="component" value="Chromosome"/>
</dbReference>
<evidence type="ECO:0000256" key="1">
    <source>
        <dbReference type="SAM" id="SignalP"/>
    </source>
</evidence>
<keyword evidence="1" id="KW-0732">Signal</keyword>
<dbReference type="RefSeq" id="WP_147646376.1">
    <property type="nucleotide sequence ID" value="NZ_CP042806.1"/>
</dbReference>
<gene>
    <name evidence="2" type="ORF">FTW19_03640</name>
</gene>
<reference evidence="2 3" key="1">
    <citation type="submission" date="2019-08" db="EMBL/GenBank/DDBJ databases">
        <title>Complete genome sequence of Terriglobus albidus strain ORNL.</title>
        <authorList>
            <person name="Podar M."/>
        </authorList>
    </citation>
    <scope>NUCLEOTIDE SEQUENCE [LARGE SCALE GENOMIC DNA]</scope>
    <source>
        <strain evidence="2 3">ORNL</strain>
    </source>
</reference>
<dbReference type="PANTHER" id="PTHR34387">
    <property type="entry name" value="SLR1258 PROTEIN"/>
    <property type="match status" value="1"/>
</dbReference>
<dbReference type="KEGG" id="talb:FTW19_03640"/>
<feature type="chain" id="PRO_5022917546" evidence="1">
    <location>
        <begin position="21"/>
        <end position="242"/>
    </location>
</feature>
<dbReference type="InterPro" id="IPR052022">
    <property type="entry name" value="26kDa_periplasmic_antigen"/>
</dbReference>
<dbReference type="OrthoDB" id="117696at2"/>
<proteinExistence type="predicted"/>
<dbReference type="PANTHER" id="PTHR34387:SF2">
    <property type="entry name" value="SLR1258 PROTEIN"/>
    <property type="match status" value="1"/>
</dbReference>